<dbReference type="GO" id="GO:0046872">
    <property type="term" value="F:metal ion binding"/>
    <property type="evidence" value="ECO:0007669"/>
    <property type="project" value="UniProtKB-KW"/>
</dbReference>
<dbReference type="GO" id="GO:0019323">
    <property type="term" value="P:pentose catabolic process"/>
    <property type="evidence" value="ECO:0007669"/>
    <property type="project" value="TreeGrafter"/>
</dbReference>
<accession>A0A3A4PCU9</accession>
<name>A0A3A4PCU9_ABYX5</name>
<dbReference type="GO" id="GO:0008994">
    <property type="term" value="F:rhamnulose-1-phosphate aldolase activity"/>
    <property type="evidence" value="ECO:0007669"/>
    <property type="project" value="UniProtKB-EC"/>
</dbReference>
<dbReference type="InterPro" id="IPR036409">
    <property type="entry name" value="Aldolase_II/adducin_N_sf"/>
</dbReference>
<gene>
    <name evidence="4" type="ORF">C4520_01860</name>
</gene>
<dbReference type="PANTHER" id="PTHR22789">
    <property type="entry name" value="FUCULOSE PHOSPHATE ALDOLASE"/>
    <property type="match status" value="1"/>
</dbReference>
<dbReference type="PANTHER" id="PTHR22789:SF0">
    <property type="entry name" value="3-OXO-TETRONATE 4-PHOSPHATE DECARBOXYLASE-RELATED"/>
    <property type="match status" value="1"/>
</dbReference>
<feature type="domain" description="Class II aldolase/adducin N-terminal" evidence="3">
    <location>
        <begin position="21"/>
        <end position="250"/>
    </location>
</feature>
<keyword evidence="1" id="KW-0479">Metal-binding</keyword>
<sequence>MNKRKIEDLLSRCPGLEPVLEEMLEVSGYVWEKGWAERNAGNLSIDATEHIPPGMFPESSDRLRKLDFTYPALAGRYFLVTGSGKRFRDMAKAPAANACILRISDDGAGYRIIWGGEDAPDFRPTSEFPAHLRLHEHMRQTNAQEKVVLHTHPVELIALTHLPEYRDEPALNQALWSTHPEVKYNLPKGVGFVPYVIPGSEKLAQATLECFRRGYSVVLWEIHGSVSRAKEPMVAFDLIDIANKAASIVLMCRSAGHTPTGLTKEQLDEIARTFKLEE</sequence>
<dbReference type="InterPro" id="IPR001303">
    <property type="entry name" value="Aldolase_II/adducin_N"/>
</dbReference>
<dbReference type="InterPro" id="IPR050197">
    <property type="entry name" value="Aldolase_class_II_sugar_metab"/>
</dbReference>
<evidence type="ECO:0000256" key="2">
    <source>
        <dbReference type="ARBA" id="ARBA00023239"/>
    </source>
</evidence>
<evidence type="ECO:0000256" key="1">
    <source>
        <dbReference type="ARBA" id="ARBA00022723"/>
    </source>
</evidence>
<dbReference type="GO" id="GO:0005829">
    <property type="term" value="C:cytosol"/>
    <property type="evidence" value="ECO:0007669"/>
    <property type="project" value="TreeGrafter"/>
</dbReference>
<protein>
    <submittedName>
        <fullName evidence="4">Rhamnulose-1-phosphate aldolase</fullName>
        <ecNumber evidence="4">4.1.2.19</ecNumber>
    </submittedName>
</protein>
<dbReference type="EC" id="4.1.2.19" evidence="4"/>
<evidence type="ECO:0000259" key="3">
    <source>
        <dbReference type="SMART" id="SM01007"/>
    </source>
</evidence>
<dbReference type="NCBIfam" id="NF002963">
    <property type="entry name" value="PRK03634.1"/>
    <property type="match status" value="1"/>
</dbReference>
<dbReference type="AlphaFoldDB" id="A0A3A4PCU9"/>
<dbReference type="EMBL" id="QZKU01000018">
    <property type="protein sequence ID" value="RJP25791.1"/>
    <property type="molecule type" value="Genomic_DNA"/>
</dbReference>
<dbReference type="SMART" id="SM01007">
    <property type="entry name" value="Aldolase_II"/>
    <property type="match status" value="1"/>
</dbReference>
<dbReference type="Pfam" id="PF00596">
    <property type="entry name" value="Aldolase_II"/>
    <property type="match status" value="1"/>
</dbReference>
<reference evidence="4 5" key="1">
    <citation type="journal article" date="2017" name="ISME J.">
        <title>Energy and carbon metabolisms in a deep terrestrial subsurface fluid microbial community.</title>
        <authorList>
            <person name="Momper L."/>
            <person name="Jungbluth S.P."/>
            <person name="Lee M.D."/>
            <person name="Amend J.P."/>
        </authorList>
    </citation>
    <scope>NUCLEOTIDE SEQUENCE [LARGE SCALE GENOMIC DNA]</scope>
    <source>
        <strain evidence="4">SURF_5</strain>
    </source>
</reference>
<keyword evidence="2 4" id="KW-0456">Lyase</keyword>
<comment type="caution">
    <text evidence="4">The sequence shown here is derived from an EMBL/GenBank/DDBJ whole genome shotgun (WGS) entry which is preliminary data.</text>
</comment>
<evidence type="ECO:0000313" key="5">
    <source>
        <dbReference type="Proteomes" id="UP000265882"/>
    </source>
</evidence>
<organism evidence="4 5">
    <name type="scientific">Abyssobacteria bacterium (strain SURF_5)</name>
    <dbReference type="NCBI Taxonomy" id="2093360"/>
    <lineage>
        <taxon>Bacteria</taxon>
        <taxon>Pseudomonadati</taxon>
        <taxon>Candidatus Hydrogenedentota</taxon>
        <taxon>Candidatus Abyssobacteria</taxon>
    </lineage>
</organism>
<dbReference type="SUPFAM" id="SSF53639">
    <property type="entry name" value="AraD/HMP-PK domain-like"/>
    <property type="match status" value="1"/>
</dbReference>
<proteinExistence type="predicted"/>
<dbReference type="Proteomes" id="UP000265882">
    <property type="component" value="Unassembled WGS sequence"/>
</dbReference>
<dbReference type="Gene3D" id="3.40.225.10">
    <property type="entry name" value="Class II aldolase/adducin N-terminal domain"/>
    <property type="match status" value="1"/>
</dbReference>
<evidence type="ECO:0000313" key="4">
    <source>
        <dbReference type="EMBL" id="RJP25791.1"/>
    </source>
</evidence>